<protein>
    <submittedName>
        <fullName evidence="1">Uncharacterized protein</fullName>
    </submittedName>
</protein>
<keyword evidence="2" id="KW-1185">Reference proteome</keyword>
<evidence type="ECO:0000313" key="2">
    <source>
        <dbReference type="Proteomes" id="UP000001037"/>
    </source>
</evidence>
<dbReference type="STRING" id="694429.Pyrfu_0942"/>
<dbReference type="Proteomes" id="UP000001037">
    <property type="component" value="Chromosome"/>
</dbReference>
<evidence type="ECO:0000313" key="1">
    <source>
        <dbReference type="EMBL" id="AEM38811.1"/>
    </source>
</evidence>
<sequence>MRERRVTIDEVIEALENPEQLVYDKQRDVYIAMGWNGVAVVYAPRGIRYEVVTVMRRREYEALLKRLGNRRYKIIA</sequence>
<dbReference type="eggNOG" id="arCOG04024">
    <property type="taxonomic scope" value="Archaea"/>
</dbReference>
<dbReference type="RefSeq" id="WP_014026488.1">
    <property type="nucleotide sequence ID" value="NC_015931.1"/>
</dbReference>
<dbReference type="InParanoid" id="G0EEB7"/>
<name>G0EEB7_PYRF1</name>
<dbReference type="KEGG" id="pfm:Pyrfu_0942"/>
<accession>G0EEB7</accession>
<organism evidence="1 2">
    <name type="scientific">Pyrolobus fumarii (strain DSM 11204 / 1A)</name>
    <dbReference type="NCBI Taxonomy" id="694429"/>
    <lineage>
        <taxon>Archaea</taxon>
        <taxon>Thermoproteota</taxon>
        <taxon>Thermoprotei</taxon>
        <taxon>Desulfurococcales</taxon>
        <taxon>Pyrodictiaceae</taxon>
        <taxon>Pyrolobus</taxon>
    </lineage>
</organism>
<reference evidence="1 2" key="1">
    <citation type="journal article" date="2011" name="Stand. Genomic Sci.">
        <title>Complete genome sequence of the hyperthermophilic chemolithoautotroph Pyrolobus fumarii type strain (1A).</title>
        <authorList>
            <person name="Anderson I."/>
            <person name="Goker M."/>
            <person name="Nolan M."/>
            <person name="Lucas S."/>
            <person name="Hammon N."/>
            <person name="Deshpande S."/>
            <person name="Cheng J.F."/>
            <person name="Tapia R."/>
            <person name="Han C."/>
            <person name="Goodwin L."/>
            <person name="Pitluck S."/>
            <person name="Huntemann M."/>
            <person name="Liolios K."/>
            <person name="Ivanova N."/>
            <person name="Pagani I."/>
            <person name="Mavromatis K."/>
            <person name="Ovchinikova G."/>
            <person name="Pati A."/>
            <person name="Chen A."/>
            <person name="Palaniappan K."/>
            <person name="Land M."/>
            <person name="Hauser L."/>
            <person name="Brambilla E.M."/>
            <person name="Huber H."/>
            <person name="Yasawong M."/>
            <person name="Rohde M."/>
            <person name="Spring S."/>
            <person name="Abt B."/>
            <person name="Sikorski J."/>
            <person name="Wirth R."/>
            <person name="Detter J.C."/>
            <person name="Woyke T."/>
            <person name="Bristow J."/>
            <person name="Eisen J.A."/>
            <person name="Markowitz V."/>
            <person name="Hugenholtz P."/>
            <person name="Kyrpides N.C."/>
            <person name="Klenk H.P."/>
            <person name="Lapidus A."/>
        </authorList>
    </citation>
    <scope>NUCLEOTIDE SEQUENCE [LARGE SCALE GENOMIC DNA]</scope>
    <source>
        <strain evidence="2">DSM 11204 / 1A</strain>
    </source>
</reference>
<dbReference type="EMBL" id="CP002838">
    <property type="protein sequence ID" value="AEM38811.1"/>
    <property type="molecule type" value="Genomic_DNA"/>
</dbReference>
<dbReference type="OrthoDB" id="97403at2157"/>
<dbReference type="AlphaFoldDB" id="G0EEB7"/>
<gene>
    <name evidence="1" type="ordered locus">Pyrfu_0942</name>
</gene>
<dbReference type="GeneID" id="52281867"/>
<dbReference type="HOGENOM" id="CLU_2646059_0_0_2"/>
<proteinExistence type="predicted"/>